<evidence type="ECO:0000313" key="2">
    <source>
        <dbReference type="EMBL" id="ADN77179.1"/>
    </source>
</evidence>
<evidence type="ECO:0000313" key="3">
    <source>
        <dbReference type="Proteomes" id="UP000006683"/>
    </source>
</evidence>
<dbReference type="EMBL" id="CP002209">
    <property type="protein sequence ID" value="ADN77179.1"/>
    <property type="molecule type" value="Genomic_DNA"/>
</dbReference>
<dbReference type="eggNOG" id="COG3572">
    <property type="taxonomic scope" value="Bacteria"/>
</dbReference>
<dbReference type="GeneID" id="67183203"/>
<dbReference type="InterPro" id="IPR016087">
    <property type="entry name" value="Chalcone_isomerase"/>
</dbReference>
<dbReference type="Proteomes" id="UP000006683">
    <property type="component" value="Chromosome"/>
</dbReference>
<evidence type="ECO:0000259" key="1">
    <source>
        <dbReference type="Pfam" id="PF16036"/>
    </source>
</evidence>
<dbReference type="STRING" id="550540.Fbal_2977"/>
<keyword evidence="3" id="KW-1185">Reference proteome</keyword>
<gene>
    <name evidence="2" type="ordered locus">Fbal_2977</name>
</gene>
<name>E1STE5_FERBD</name>
<feature type="domain" description="Chalcone isomerase" evidence="1">
    <location>
        <begin position="34"/>
        <end position="162"/>
    </location>
</feature>
<proteinExistence type="predicted"/>
<sequence length="165" mass="18769">MLATILLSLSLNVPLDQVSMAPPMKPVGESRLKVLWFPIYHARLYSDNGVYDGIEAPLALDLTYLRDIDADDLIDHTRSEWKRLDLYDAKTSEAWLQKLAQLWPDVAPGDRLTLVMQPEQSAFFFNGEPLGSIAEARFGEQFLAIWLHPDSRYPKLRNALIGQSR</sequence>
<dbReference type="OrthoDB" id="8527419at2"/>
<dbReference type="AlphaFoldDB" id="E1STE5"/>
<dbReference type="Pfam" id="PF16036">
    <property type="entry name" value="Chalcone_3"/>
    <property type="match status" value="1"/>
</dbReference>
<dbReference type="HOGENOM" id="CLU_102167_1_1_6"/>
<dbReference type="KEGG" id="fbl:Fbal_2977"/>
<accession>E1STE5</accession>
<protein>
    <recommendedName>
        <fullName evidence="1">Chalcone isomerase domain-containing protein</fullName>
    </recommendedName>
</protein>
<reference evidence="2 3" key="1">
    <citation type="journal article" date="2010" name="Stand. Genomic Sci.">
        <title>Complete genome sequence of Ferrimonas balearica type strain (PAT).</title>
        <authorList>
            <person name="Nolan M."/>
            <person name="Sikorski J."/>
            <person name="Davenport K."/>
            <person name="Lucas S."/>
            <person name="Glavina Del Rio T."/>
            <person name="Tice H."/>
            <person name="Cheng J."/>
            <person name="Goodwin L."/>
            <person name="Pitluck S."/>
            <person name="Liolios K."/>
            <person name="Ivanova N."/>
            <person name="Mavromatis K."/>
            <person name="Ovchinnikova G."/>
            <person name="Pati A."/>
            <person name="Chen A."/>
            <person name="Palaniappan K."/>
            <person name="Land M."/>
            <person name="Hauser L."/>
            <person name="Chang Y."/>
            <person name="Jeffries C."/>
            <person name="Tapia R."/>
            <person name="Brettin T."/>
            <person name="Detter J."/>
            <person name="Han C."/>
            <person name="Yasawong M."/>
            <person name="Rohde M."/>
            <person name="Tindall B."/>
            <person name="Goker M."/>
            <person name="Woyke T."/>
            <person name="Bristow J."/>
            <person name="Eisen J."/>
            <person name="Markowitz V."/>
            <person name="Hugenholtz P."/>
            <person name="Kyrpides N."/>
            <person name="Klenk H."/>
            <person name="Lapidus A."/>
        </authorList>
    </citation>
    <scope>NUCLEOTIDE SEQUENCE [LARGE SCALE GENOMIC DNA]</scope>
    <source>
        <strain evidence="3">DSM 9799 / CCM 4581 / KCTC 23876 / PAT</strain>
    </source>
</reference>
<dbReference type="RefSeq" id="WP_013346485.1">
    <property type="nucleotide sequence ID" value="NC_014541.1"/>
</dbReference>
<organism evidence="2 3">
    <name type="scientific">Ferrimonas balearica (strain DSM 9799 / CCM 4581 / KCTC 23876 / PAT)</name>
    <dbReference type="NCBI Taxonomy" id="550540"/>
    <lineage>
        <taxon>Bacteria</taxon>
        <taxon>Pseudomonadati</taxon>
        <taxon>Pseudomonadota</taxon>
        <taxon>Gammaproteobacteria</taxon>
        <taxon>Alteromonadales</taxon>
        <taxon>Ferrimonadaceae</taxon>
        <taxon>Ferrimonas</taxon>
    </lineage>
</organism>